<keyword evidence="4" id="KW-1185">Reference proteome</keyword>
<feature type="compositionally biased region" description="Polar residues" evidence="1">
    <location>
        <begin position="236"/>
        <end position="265"/>
    </location>
</feature>
<keyword evidence="2" id="KW-1133">Transmembrane helix</keyword>
<dbReference type="RefSeq" id="WP_165336623.1">
    <property type="nucleotide sequence ID" value="NZ_JAAKZW010000296.1"/>
</dbReference>
<protein>
    <submittedName>
        <fullName evidence="3">Uncharacterized protein</fullName>
    </submittedName>
</protein>
<sequence>MLPALDELITAASSAEVDADGQAAALAAFRAARDSGAHRQGARTRRRDDWRPRTHARIAWRAVLGTLIAGLTVGGVAVAVSGGPGSGPDVDSSAPAATPAVPQREPESERDRAGTPDDLPEPGKERSARPSRPGDVRHEEALCRSLDKVGGKALDSAARQRLTEAAGPQGDVRAYCARLLAEAERAGTAGRGASTKEPDGQGAPTKEPDGQGAASTKEPDGQGAASTKEPEEQGAFTKQSDGQGAFTKQSDGQGASSQNDPLADR</sequence>
<dbReference type="EMBL" id="JAAKZW010000296">
    <property type="protein sequence ID" value="NGO81220.1"/>
    <property type="molecule type" value="Genomic_DNA"/>
</dbReference>
<evidence type="ECO:0000256" key="2">
    <source>
        <dbReference type="SAM" id="Phobius"/>
    </source>
</evidence>
<feature type="region of interest" description="Disordered" evidence="1">
    <location>
        <begin position="32"/>
        <end position="51"/>
    </location>
</feature>
<proteinExistence type="predicted"/>
<gene>
    <name evidence="3" type="ORF">G6045_36990</name>
</gene>
<dbReference type="AlphaFoldDB" id="A0A6G4XWS4"/>
<evidence type="ECO:0000313" key="4">
    <source>
        <dbReference type="Proteomes" id="UP000481109"/>
    </source>
</evidence>
<evidence type="ECO:0000313" key="3">
    <source>
        <dbReference type="EMBL" id="NGO81220.1"/>
    </source>
</evidence>
<feature type="transmembrane region" description="Helical" evidence="2">
    <location>
        <begin position="58"/>
        <end position="80"/>
    </location>
</feature>
<name>A0A6G4XWS4_9ACTN</name>
<feature type="region of interest" description="Disordered" evidence="1">
    <location>
        <begin position="84"/>
        <end position="143"/>
    </location>
</feature>
<keyword evidence="2" id="KW-0472">Membrane</keyword>
<organism evidence="3 4">
    <name type="scientific">Streptomyces mesophilus</name>
    <dbReference type="NCBI Taxonomy" id="1775132"/>
    <lineage>
        <taxon>Bacteria</taxon>
        <taxon>Bacillati</taxon>
        <taxon>Actinomycetota</taxon>
        <taxon>Actinomycetes</taxon>
        <taxon>Kitasatosporales</taxon>
        <taxon>Streptomycetaceae</taxon>
        <taxon>Streptomyces</taxon>
    </lineage>
</organism>
<keyword evidence="2" id="KW-0812">Transmembrane</keyword>
<evidence type="ECO:0000256" key="1">
    <source>
        <dbReference type="SAM" id="MobiDB-lite"/>
    </source>
</evidence>
<feature type="compositionally biased region" description="Low complexity" evidence="1">
    <location>
        <begin position="84"/>
        <end position="95"/>
    </location>
</feature>
<comment type="caution">
    <text evidence="3">The sequence shown here is derived from an EMBL/GenBank/DDBJ whole genome shotgun (WGS) entry which is preliminary data.</text>
</comment>
<accession>A0A6G4XWS4</accession>
<reference evidence="3 4" key="1">
    <citation type="submission" date="2020-02" db="EMBL/GenBank/DDBJ databases">
        <title>Whole-genome analyses of novel actinobacteria.</title>
        <authorList>
            <person name="Sahin N."/>
            <person name="Tokatli A."/>
        </authorList>
    </citation>
    <scope>NUCLEOTIDE SEQUENCE [LARGE SCALE GENOMIC DNA]</scope>
    <source>
        <strain evidence="3 4">YC504</strain>
    </source>
</reference>
<feature type="region of interest" description="Disordered" evidence="1">
    <location>
        <begin position="185"/>
        <end position="265"/>
    </location>
</feature>
<feature type="compositionally biased region" description="Basic and acidic residues" evidence="1">
    <location>
        <begin position="104"/>
        <end position="143"/>
    </location>
</feature>
<dbReference type="Proteomes" id="UP000481109">
    <property type="component" value="Unassembled WGS sequence"/>
</dbReference>